<dbReference type="Pfam" id="PF13310">
    <property type="entry name" value="Virulence_RhuM"/>
    <property type="match status" value="1"/>
</dbReference>
<reference evidence="3" key="1">
    <citation type="submission" date="2016-10" db="EMBL/GenBank/DDBJ databases">
        <authorList>
            <person name="Varghese N."/>
            <person name="Submissions S."/>
        </authorList>
    </citation>
    <scope>NUCLEOTIDE SEQUENCE [LARGE SCALE GENOMIC DNA]</scope>
    <source>
        <strain evidence="3">DSM 16471</strain>
    </source>
</reference>
<dbReference type="STRING" id="228957.SAMN04488008_102551"/>
<dbReference type="Proteomes" id="UP000198990">
    <property type="component" value="Unassembled WGS sequence"/>
</dbReference>
<dbReference type="PANTHER" id="PTHR35810:SF1">
    <property type="entry name" value="CYTOPLASMIC PROTEIN"/>
    <property type="match status" value="1"/>
</dbReference>
<evidence type="ECO:0000313" key="2">
    <source>
        <dbReference type="EMBL" id="SEK97428.1"/>
    </source>
</evidence>
<evidence type="ECO:0000259" key="1">
    <source>
        <dbReference type="PROSITE" id="PS51459"/>
    </source>
</evidence>
<proteinExistence type="predicted"/>
<dbReference type="Gene3D" id="1.20.120.1870">
    <property type="entry name" value="Fic/DOC protein, Fido domain"/>
    <property type="match status" value="1"/>
</dbReference>
<protein>
    <submittedName>
        <fullName evidence="2">Fic/DOC family protein</fullName>
    </submittedName>
</protein>
<keyword evidence="3" id="KW-1185">Reference proteome</keyword>
<dbReference type="AlphaFoldDB" id="A0A1H7LF00"/>
<dbReference type="InterPro" id="IPR003812">
    <property type="entry name" value="Fido"/>
</dbReference>
<evidence type="ECO:0000313" key="3">
    <source>
        <dbReference type="Proteomes" id="UP000198990"/>
    </source>
</evidence>
<feature type="domain" description="Fido" evidence="1">
    <location>
        <begin position="121"/>
        <end position="257"/>
    </location>
</feature>
<dbReference type="EMBL" id="FNZN01000002">
    <property type="protein sequence ID" value="SEK97428.1"/>
    <property type="molecule type" value="Genomic_DNA"/>
</dbReference>
<organism evidence="2 3">
    <name type="scientific">Maribacter orientalis</name>
    <dbReference type="NCBI Taxonomy" id="228957"/>
    <lineage>
        <taxon>Bacteria</taxon>
        <taxon>Pseudomonadati</taxon>
        <taxon>Bacteroidota</taxon>
        <taxon>Flavobacteriia</taxon>
        <taxon>Flavobacteriales</taxon>
        <taxon>Flavobacteriaceae</taxon>
        <taxon>Maribacter</taxon>
    </lineage>
</organism>
<name>A0A1H7LF00_9FLAO</name>
<dbReference type="PANTHER" id="PTHR35810">
    <property type="entry name" value="CYTOPLASMIC PROTEIN-RELATED"/>
    <property type="match status" value="1"/>
</dbReference>
<dbReference type="InterPro" id="IPR011204">
    <property type="entry name" value="Virulence_RhuM-like"/>
</dbReference>
<gene>
    <name evidence="2" type="ORF">SAMN04488008_102551</name>
</gene>
<dbReference type="RefSeq" id="WP_245737155.1">
    <property type="nucleotide sequence ID" value="NZ_FNZN01000002.1"/>
</dbReference>
<dbReference type="PROSITE" id="PS51459">
    <property type="entry name" value="FIDO"/>
    <property type="match status" value="1"/>
</dbReference>
<sequence length="257" mass="29508">MDKKVTIEKYSVVQKEGNRNVRRTVLFYSLDAIISVGYRVNSKQGTQFRIWANSILREYLVKGYAVNEKRLAQKEEEIEILINGISILGRAIEDRSSNENNEWLRQFSQGLKLLDDYDHESLDTKGLTKKESIFPSLQDYQVLVRQMSAEFDSDIFGREKDKNFQRSLAQITKGFGTEDFYPTIEEKAATLLYLITKNHSFVDGNNRIATACFLKFLNENNMLDSKNGKPIISNDTLASLTLFIASSKTEEMQTVKD</sequence>
<dbReference type="Pfam" id="PF02661">
    <property type="entry name" value="Fic"/>
    <property type="match status" value="1"/>
</dbReference>
<dbReference type="InterPro" id="IPR053737">
    <property type="entry name" value="Type_II_TA_Toxin"/>
</dbReference>
<accession>A0A1H7LF00</accession>